<evidence type="ECO:0000256" key="1">
    <source>
        <dbReference type="ARBA" id="ARBA00022737"/>
    </source>
</evidence>
<feature type="compositionally biased region" description="Basic and acidic residues" evidence="2">
    <location>
        <begin position="148"/>
        <end position="157"/>
    </location>
</feature>
<reference evidence="5" key="1">
    <citation type="submission" date="2016-11" db="UniProtKB">
        <authorList>
            <consortium name="WormBaseParasite"/>
        </authorList>
    </citation>
    <scope>IDENTIFICATION</scope>
</reference>
<accession>A0A1I7XKS9</accession>
<evidence type="ECO:0000259" key="3">
    <source>
        <dbReference type="Pfam" id="PF18004"/>
    </source>
</evidence>
<dbReference type="Proteomes" id="UP000095283">
    <property type="component" value="Unplaced"/>
</dbReference>
<dbReference type="PANTHER" id="PTHR10943">
    <property type="entry name" value="26S PROTEASOME NON-ATPASE REGULATORY SUBUNIT"/>
    <property type="match status" value="1"/>
</dbReference>
<protein>
    <submittedName>
        <fullName evidence="5">RPN2_C domain-containing protein</fullName>
    </submittedName>
</protein>
<dbReference type="AlphaFoldDB" id="A0A1I7XKS9"/>
<evidence type="ECO:0000256" key="2">
    <source>
        <dbReference type="SAM" id="MobiDB-lite"/>
    </source>
</evidence>
<evidence type="ECO:0000313" key="5">
    <source>
        <dbReference type="WBParaSite" id="Hba_18322"/>
    </source>
</evidence>
<dbReference type="GO" id="GO:0005634">
    <property type="term" value="C:nucleus"/>
    <property type="evidence" value="ECO:0007669"/>
    <property type="project" value="TreeGrafter"/>
</dbReference>
<dbReference type="InterPro" id="IPR011989">
    <property type="entry name" value="ARM-like"/>
</dbReference>
<dbReference type="PANTHER" id="PTHR10943:SF2">
    <property type="entry name" value="26S PROTEASOME NON-ATPASE REGULATORY SUBUNIT 1"/>
    <property type="match status" value="1"/>
</dbReference>
<dbReference type="Pfam" id="PF18004">
    <property type="entry name" value="RPN2_C"/>
    <property type="match status" value="1"/>
</dbReference>
<sequence length="164" mass="18052">MLVEHFNSHVRYGAAMALGIACAGSGYKVNEYRKQLTKIITEKGEDSMAKFGAIIAQVLYLKCLNLQVLICGFRKNEPEPLTHTLDNPARVVRLQLKTLAMSDSAHRYKPVKSVSQGGIIMVLDRNPEDKEDLVAQVVAGGTTTDPVAPEKEPHSTFEIDISEL</sequence>
<proteinExistence type="predicted"/>
<dbReference type="Gene3D" id="1.25.10.10">
    <property type="entry name" value="Leucine-rich Repeat Variant"/>
    <property type="match status" value="1"/>
</dbReference>
<evidence type="ECO:0000313" key="4">
    <source>
        <dbReference type="Proteomes" id="UP000095283"/>
    </source>
</evidence>
<dbReference type="GO" id="GO:0043161">
    <property type="term" value="P:proteasome-mediated ubiquitin-dependent protein catabolic process"/>
    <property type="evidence" value="ECO:0007669"/>
    <property type="project" value="TreeGrafter"/>
</dbReference>
<keyword evidence="4" id="KW-1185">Reference proteome</keyword>
<feature type="domain" description="26S proteasome regulatory subunit RPN2 C-terminal" evidence="3">
    <location>
        <begin position="74"/>
        <end position="134"/>
    </location>
</feature>
<dbReference type="WBParaSite" id="Hba_18322">
    <property type="protein sequence ID" value="Hba_18322"/>
    <property type="gene ID" value="Hba_18322"/>
</dbReference>
<name>A0A1I7XKS9_HETBA</name>
<keyword evidence="1" id="KW-0677">Repeat</keyword>
<dbReference type="InterPro" id="IPR040623">
    <property type="entry name" value="RPN2_C"/>
</dbReference>
<dbReference type="GO" id="GO:0008540">
    <property type="term" value="C:proteasome regulatory particle, base subcomplex"/>
    <property type="evidence" value="ECO:0007669"/>
    <property type="project" value="TreeGrafter"/>
</dbReference>
<feature type="region of interest" description="Disordered" evidence="2">
    <location>
        <begin position="142"/>
        <end position="164"/>
    </location>
</feature>
<dbReference type="GO" id="GO:0034515">
    <property type="term" value="C:proteasome storage granule"/>
    <property type="evidence" value="ECO:0007669"/>
    <property type="project" value="TreeGrafter"/>
</dbReference>
<organism evidence="4 5">
    <name type="scientific">Heterorhabditis bacteriophora</name>
    <name type="common">Entomopathogenic nematode worm</name>
    <dbReference type="NCBI Taxonomy" id="37862"/>
    <lineage>
        <taxon>Eukaryota</taxon>
        <taxon>Metazoa</taxon>
        <taxon>Ecdysozoa</taxon>
        <taxon>Nematoda</taxon>
        <taxon>Chromadorea</taxon>
        <taxon>Rhabditida</taxon>
        <taxon>Rhabditina</taxon>
        <taxon>Rhabditomorpha</taxon>
        <taxon>Strongyloidea</taxon>
        <taxon>Heterorhabditidae</taxon>
        <taxon>Heterorhabditis</taxon>
    </lineage>
</organism>